<evidence type="ECO:0000256" key="7">
    <source>
        <dbReference type="SAM" id="Phobius"/>
    </source>
</evidence>
<name>A0A2N6SYY5_9CORY</name>
<evidence type="ECO:0000256" key="2">
    <source>
        <dbReference type="ARBA" id="ARBA00022475"/>
    </source>
</evidence>
<reference evidence="8 9" key="1">
    <citation type="submission" date="2017-09" db="EMBL/GenBank/DDBJ databases">
        <title>Bacterial strain isolated from the female urinary microbiota.</title>
        <authorList>
            <person name="Thomas-White K."/>
            <person name="Kumar N."/>
            <person name="Forster S."/>
            <person name="Putonti C."/>
            <person name="Lawley T."/>
            <person name="Wolfe A.J."/>
        </authorList>
    </citation>
    <scope>NUCLEOTIDE SEQUENCE [LARGE SCALE GENOMIC DNA]</scope>
    <source>
        <strain evidence="8 9">UMB0908</strain>
    </source>
</reference>
<feature type="transmembrane region" description="Helical" evidence="7">
    <location>
        <begin position="207"/>
        <end position="228"/>
    </location>
</feature>
<dbReference type="AlphaFoldDB" id="A0A2N6SYY5"/>
<dbReference type="GO" id="GO:0015171">
    <property type="term" value="F:amino acid transmembrane transporter activity"/>
    <property type="evidence" value="ECO:0007669"/>
    <property type="project" value="TreeGrafter"/>
</dbReference>
<feature type="transmembrane region" description="Helical" evidence="7">
    <location>
        <begin position="174"/>
        <end position="195"/>
    </location>
</feature>
<protein>
    <submittedName>
        <fullName evidence="8">Threonine transporter</fullName>
    </submittedName>
</protein>
<evidence type="ECO:0000256" key="4">
    <source>
        <dbReference type="ARBA" id="ARBA00022989"/>
    </source>
</evidence>
<dbReference type="Pfam" id="PF01810">
    <property type="entry name" value="LysE"/>
    <property type="match status" value="1"/>
</dbReference>
<feature type="region of interest" description="Disordered" evidence="6">
    <location>
        <begin position="97"/>
        <end position="131"/>
    </location>
</feature>
<dbReference type="GO" id="GO:0005886">
    <property type="term" value="C:plasma membrane"/>
    <property type="evidence" value="ECO:0007669"/>
    <property type="project" value="UniProtKB-SubCell"/>
</dbReference>
<proteinExistence type="predicted"/>
<keyword evidence="2" id="KW-1003">Cell membrane</keyword>
<accession>A0A2N6SYY5</accession>
<sequence>MTFASYLVLLSVWFAAICSPGPDLLCLVRIATRSRARGLAAAAGIVAGIVVWLVLTLAGLGALLAAAPWVLSALRIAGGAYLIWMGVSAVRAGARQLRSGGGSPRPPNDAHLSADPPPRGPRPESAGPDRRRPGLHGAFLQGLFTDLSNPKAVIFFGAVFSRFVTPGMGLADQILVVVVLAAVSLAWFGGVAWGLGLPRFADTLHRAGPWIDVVSGAVFLVLATVIIAEGVASL</sequence>
<keyword evidence="4 7" id="KW-1133">Transmembrane helix</keyword>
<evidence type="ECO:0000313" key="9">
    <source>
        <dbReference type="Proteomes" id="UP000235363"/>
    </source>
</evidence>
<feature type="transmembrane region" description="Helical" evidence="7">
    <location>
        <begin position="39"/>
        <end position="63"/>
    </location>
</feature>
<organism evidence="8 9">
    <name type="scientific">Corynebacterium xerosis</name>
    <dbReference type="NCBI Taxonomy" id="1725"/>
    <lineage>
        <taxon>Bacteria</taxon>
        <taxon>Bacillati</taxon>
        <taxon>Actinomycetota</taxon>
        <taxon>Actinomycetes</taxon>
        <taxon>Mycobacteriales</taxon>
        <taxon>Corynebacteriaceae</taxon>
        <taxon>Corynebacterium</taxon>
    </lineage>
</organism>
<feature type="transmembrane region" description="Helical" evidence="7">
    <location>
        <begin position="69"/>
        <end position="90"/>
    </location>
</feature>
<dbReference type="RefSeq" id="WP_102212828.1">
    <property type="nucleotide sequence ID" value="NZ_PNHF01000013.1"/>
</dbReference>
<feature type="transmembrane region" description="Helical" evidence="7">
    <location>
        <begin position="6"/>
        <end position="27"/>
    </location>
</feature>
<evidence type="ECO:0000256" key="5">
    <source>
        <dbReference type="ARBA" id="ARBA00023136"/>
    </source>
</evidence>
<dbReference type="EMBL" id="PNHF01000013">
    <property type="protein sequence ID" value="PMC62275.1"/>
    <property type="molecule type" value="Genomic_DNA"/>
</dbReference>
<comment type="subcellular location">
    <subcellularLocation>
        <location evidence="1">Cell membrane</location>
        <topology evidence="1">Multi-pass membrane protein</topology>
    </subcellularLocation>
</comment>
<evidence type="ECO:0000256" key="1">
    <source>
        <dbReference type="ARBA" id="ARBA00004651"/>
    </source>
</evidence>
<evidence type="ECO:0000313" key="8">
    <source>
        <dbReference type="EMBL" id="PMC62275.1"/>
    </source>
</evidence>
<dbReference type="InterPro" id="IPR001123">
    <property type="entry name" value="LeuE-type"/>
</dbReference>
<keyword evidence="3 7" id="KW-0812">Transmembrane</keyword>
<dbReference type="PANTHER" id="PTHR30086:SF17">
    <property type="entry name" value="LYSE FAMILY TRANSLOCATOR"/>
    <property type="match status" value="1"/>
</dbReference>
<dbReference type="PANTHER" id="PTHR30086">
    <property type="entry name" value="ARGININE EXPORTER PROTEIN ARGO"/>
    <property type="match status" value="1"/>
</dbReference>
<comment type="caution">
    <text evidence="8">The sequence shown here is derived from an EMBL/GenBank/DDBJ whole genome shotgun (WGS) entry which is preliminary data.</text>
</comment>
<evidence type="ECO:0000256" key="3">
    <source>
        <dbReference type="ARBA" id="ARBA00022692"/>
    </source>
</evidence>
<evidence type="ECO:0000256" key="6">
    <source>
        <dbReference type="SAM" id="MobiDB-lite"/>
    </source>
</evidence>
<gene>
    <name evidence="8" type="ORF">CJ204_06790</name>
</gene>
<dbReference type="Proteomes" id="UP000235363">
    <property type="component" value="Unassembled WGS sequence"/>
</dbReference>
<keyword evidence="5 7" id="KW-0472">Membrane</keyword>